<dbReference type="EMBL" id="QHHQ01000005">
    <property type="protein sequence ID" value="RAH99199.1"/>
    <property type="molecule type" value="Genomic_DNA"/>
</dbReference>
<dbReference type="NCBIfam" id="TIGR02215">
    <property type="entry name" value="phage_chp_gp8"/>
    <property type="match status" value="1"/>
</dbReference>
<dbReference type="Gene3D" id="1.10.3230.30">
    <property type="entry name" value="Phage gp6-like head-tail connector protein"/>
    <property type="match status" value="1"/>
</dbReference>
<dbReference type="AlphaFoldDB" id="A0A8B2NSE5"/>
<accession>A0A8B2NSE5</accession>
<dbReference type="Pfam" id="PF05135">
    <property type="entry name" value="Phage_connect_1"/>
    <property type="match status" value="2"/>
</dbReference>
<dbReference type="InterPro" id="IPR006450">
    <property type="entry name" value="Phage_HK97_gp6-like"/>
</dbReference>
<organism evidence="1 2">
    <name type="scientific">Acuticoccus sediminis</name>
    <dbReference type="NCBI Taxonomy" id="2184697"/>
    <lineage>
        <taxon>Bacteria</taxon>
        <taxon>Pseudomonadati</taxon>
        <taxon>Pseudomonadota</taxon>
        <taxon>Alphaproteobacteria</taxon>
        <taxon>Hyphomicrobiales</taxon>
        <taxon>Amorphaceae</taxon>
        <taxon>Acuticoccus</taxon>
    </lineage>
</organism>
<keyword evidence="2" id="KW-1185">Reference proteome</keyword>
<evidence type="ECO:0000313" key="2">
    <source>
        <dbReference type="Proteomes" id="UP000249590"/>
    </source>
</evidence>
<proteinExistence type="predicted"/>
<protein>
    <recommendedName>
        <fullName evidence="3">Phage gp6-like head-tail connector protein</fullName>
    </recommendedName>
</protein>
<gene>
    <name evidence="1" type="ORF">DLJ53_21880</name>
</gene>
<dbReference type="NCBIfam" id="TIGR01560">
    <property type="entry name" value="put_DNA_pack"/>
    <property type="match status" value="2"/>
</dbReference>
<name>A0A8B2NSE5_9HYPH</name>
<dbReference type="InterPro" id="IPR011738">
    <property type="entry name" value="Phage_CHP"/>
</dbReference>
<comment type="caution">
    <text evidence="1">The sequence shown here is derived from an EMBL/GenBank/DDBJ whole genome shotgun (WGS) entry which is preliminary data.</text>
</comment>
<sequence>MGRPYRVAAPADAPVTLAEAKAHLRVDHDDEDELIEHLVRTATEYLDGHHGILGKAIITQTWEEDVTAWRGGPLALQVGPLQNVVSLVVVDADGTVASSVDLSGYRVDTNHGCLVPLRGTSVPRTEADQRVFVRYTAGYGDAPGDVPAPLRQAMLLLIGAWYENREGTAIGVSVASIPSSFNVHALLAPIRGILI</sequence>
<evidence type="ECO:0008006" key="3">
    <source>
        <dbReference type="Google" id="ProtNLM"/>
    </source>
</evidence>
<dbReference type="InterPro" id="IPR021146">
    <property type="entry name" value="Phage_gp6-like_head-tail"/>
</dbReference>
<evidence type="ECO:0000313" key="1">
    <source>
        <dbReference type="EMBL" id="RAH99199.1"/>
    </source>
</evidence>
<dbReference type="Proteomes" id="UP000249590">
    <property type="component" value="Unassembled WGS sequence"/>
</dbReference>
<dbReference type="RefSeq" id="WP_111349267.1">
    <property type="nucleotide sequence ID" value="NZ_QHHQ01000005.1"/>
</dbReference>
<reference evidence="1 2" key="1">
    <citation type="submission" date="2018-05" db="EMBL/GenBank/DDBJ databases">
        <title>Acuticoccus sediminis sp. nov., isolated from deep-sea sediment of Indian Ocean.</title>
        <authorList>
            <person name="Liu X."/>
            <person name="Lai Q."/>
            <person name="Du Y."/>
            <person name="Sun F."/>
            <person name="Zhang X."/>
            <person name="Wang S."/>
            <person name="Shao Z."/>
        </authorList>
    </citation>
    <scope>NUCLEOTIDE SEQUENCE [LARGE SCALE GENOMIC DNA]</scope>
    <source>
        <strain evidence="1 2">PTG4-2</strain>
    </source>
</reference>
<dbReference type="OrthoDB" id="8452228at2"/>
<dbReference type="CDD" id="cd08054">
    <property type="entry name" value="gp6"/>
    <property type="match status" value="1"/>
</dbReference>